<comment type="caution">
    <text evidence="2">The sequence shown here is derived from an EMBL/GenBank/DDBJ whole genome shotgun (WGS) entry which is preliminary data.</text>
</comment>
<proteinExistence type="predicted"/>
<accession>A0A1V6N3S7</accession>
<reference evidence="2 3" key="1">
    <citation type="submission" date="2014-12" db="EMBL/GenBank/DDBJ databases">
        <title>Genome sequence of Methanobrevibacter arboriphilicus DH1, DSM1125.</title>
        <authorList>
            <person name="Poehlein A."/>
            <person name="Thauer R.K."/>
            <person name="Seedorf H."/>
            <person name="Daniel R."/>
        </authorList>
    </citation>
    <scope>NUCLEOTIDE SEQUENCE [LARGE SCALE GENOMIC DNA]</scope>
    <source>
        <strain evidence="2 3">DH1</strain>
    </source>
</reference>
<keyword evidence="1" id="KW-0472">Membrane</keyword>
<evidence type="ECO:0000313" key="3">
    <source>
        <dbReference type="Proteomes" id="UP000191661"/>
    </source>
</evidence>
<gene>
    <name evidence="2" type="ORF">MBBAR_3c00030</name>
</gene>
<organism evidence="2 3">
    <name type="scientific">Methanobrevibacter arboriphilus JCM 13429 = DSM 1125</name>
    <dbReference type="NCBI Taxonomy" id="1300164"/>
    <lineage>
        <taxon>Archaea</taxon>
        <taxon>Methanobacteriati</taxon>
        <taxon>Methanobacteriota</taxon>
        <taxon>Methanomada group</taxon>
        <taxon>Methanobacteria</taxon>
        <taxon>Methanobacteriales</taxon>
        <taxon>Methanobacteriaceae</taxon>
        <taxon>Methanobrevibacter</taxon>
    </lineage>
</organism>
<keyword evidence="1" id="KW-0812">Transmembrane</keyword>
<dbReference type="Proteomes" id="UP000191661">
    <property type="component" value="Unassembled WGS sequence"/>
</dbReference>
<protein>
    <submittedName>
        <fullName evidence="2">Uncharacterized protein</fullName>
    </submittedName>
</protein>
<sequence>MFLKDSRGLTFSTNMLIILFILILVFGAIVNIIDISSEKTMNSLEVEEIERITNEIVDILINNPGTPKHWENLYNFNIVNPGLSIENSSEVNDEEFYLNTVSFKKLQILKNGEYGNLITKKLFKNKMKSSISVYPINSNIDPIIISDDFNNYETSSSNIIAVNRTVRCDFYSDLSIISVSNIDKINSKVSSETNSENNFKINNNLYNTLDLCNHRNIEKNEHVDDEKYEWICKGFKLNKNDFEEKNYYIIFNENSVNKENYWILDTIKNHSNDEKIINSNKINLNDHLIQFFENENSMVFYLHSKINKNNIDKYEYVLIGVPKDLDISSFNIDYFKKQECYFIMRSYYDEN</sequence>
<feature type="transmembrane region" description="Helical" evidence="1">
    <location>
        <begin position="12"/>
        <end position="33"/>
    </location>
</feature>
<dbReference type="AlphaFoldDB" id="A0A1V6N3S7"/>
<dbReference type="EMBL" id="JXMW01000003">
    <property type="protein sequence ID" value="OQD59348.1"/>
    <property type="molecule type" value="Genomic_DNA"/>
</dbReference>
<dbReference type="OrthoDB" id="85914at2157"/>
<keyword evidence="3" id="KW-1185">Reference proteome</keyword>
<name>A0A1V6N3S7_METAZ</name>
<evidence type="ECO:0000313" key="2">
    <source>
        <dbReference type="EMBL" id="OQD59348.1"/>
    </source>
</evidence>
<dbReference type="RefSeq" id="WP_080459586.1">
    <property type="nucleotide sequence ID" value="NZ_JXMW01000003.1"/>
</dbReference>
<keyword evidence="1" id="KW-1133">Transmembrane helix</keyword>
<evidence type="ECO:0000256" key="1">
    <source>
        <dbReference type="SAM" id="Phobius"/>
    </source>
</evidence>